<feature type="region of interest" description="Disordered" evidence="1">
    <location>
        <begin position="164"/>
        <end position="241"/>
    </location>
</feature>
<dbReference type="PROSITE" id="PS51379">
    <property type="entry name" value="4FE4S_FER_2"/>
    <property type="match status" value="1"/>
</dbReference>
<dbReference type="InterPro" id="IPR017896">
    <property type="entry name" value="4Fe4S_Fe-S-bd"/>
</dbReference>
<dbReference type="EnsemblPlants" id="Zm00001eb354590_T001">
    <property type="protein sequence ID" value="Zm00001eb354590_P001"/>
    <property type="gene ID" value="Zm00001eb354590"/>
</dbReference>
<evidence type="ECO:0000259" key="2">
    <source>
        <dbReference type="PROSITE" id="PS51379"/>
    </source>
</evidence>
<name>A0A804QQ27_MAIZE</name>
<reference evidence="3" key="3">
    <citation type="submission" date="2021-05" db="UniProtKB">
        <authorList>
            <consortium name="EnsemblPlants"/>
        </authorList>
    </citation>
    <scope>IDENTIFICATION</scope>
    <source>
        <strain evidence="3">cv. B73</strain>
    </source>
</reference>
<dbReference type="AlphaFoldDB" id="A0A804QQ27"/>
<proteinExistence type="predicted"/>
<dbReference type="Proteomes" id="UP000007305">
    <property type="component" value="Chromosome 8"/>
</dbReference>
<dbReference type="InParanoid" id="A0A804QQ27"/>
<feature type="domain" description="4Fe-4S ferredoxin-type" evidence="2">
    <location>
        <begin position="91"/>
        <end position="122"/>
    </location>
</feature>
<accession>A0A804QQ27</accession>
<feature type="compositionally biased region" description="Pro residues" evidence="1">
    <location>
        <begin position="230"/>
        <end position="239"/>
    </location>
</feature>
<reference evidence="3" key="2">
    <citation type="submission" date="2019-07" db="EMBL/GenBank/DDBJ databases">
        <authorList>
            <person name="Seetharam A."/>
            <person name="Woodhouse M."/>
            <person name="Cannon E."/>
        </authorList>
    </citation>
    <scope>NUCLEOTIDE SEQUENCE [LARGE SCALE GENOMIC DNA]</scope>
    <source>
        <strain evidence="3">cv. B73</strain>
    </source>
</reference>
<keyword evidence="4" id="KW-1185">Reference proteome</keyword>
<evidence type="ECO:0000313" key="3">
    <source>
        <dbReference type="EnsemblPlants" id="Zm00001eb354590_P001"/>
    </source>
</evidence>
<evidence type="ECO:0000256" key="1">
    <source>
        <dbReference type="SAM" id="MobiDB-lite"/>
    </source>
</evidence>
<sequence length="386" mass="41193">MAELPGSTPVPLLSPWPPAAMAASPRRARVLLPGRPAPCPRRPGIPTASSPFPKLLLPWPILPCAQLLLAMCPTPLAAQLLHDAAPLFLQPRPLPRLPRCQRCARATCSTKCPSGVLRSEQHAVMPPRCSLFLRNPNIDAVHPGENPAFCEKKANHSTLVGSRRELGSLPPMAPRPAPPLGQPGRGGPSPCPFFLAHAASPSSASPSRSSRRHLLPWIPHASNREHDSFPPWPDRPPPAAGRQQLDIFNLSRELPPRLLPAQLGALAAGEQQLPGSMAPVKLEQPSSQLWRPLPAGMQFPWPTPSGAAMAELPGSTPVPLLSPWPPAAMAASPRRARVLLPGRPAPCPRRPGIPTASSPFPKLLLPWPILPCAQLLLAMCPTPLAA</sequence>
<organism evidence="3 4">
    <name type="scientific">Zea mays</name>
    <name type="common">Maize</name>
    <dbReference type="NCBI Taxonomy" id="4577"/>
    <lineage>
        <taxon>Eukaryota</taxon>
        <taxon>Viridiplantae</taxon>
        <taxon>Streptophyta</taxon>
        <taxon>Embryophyta</taxon>
        <taxon>Tracheophyta</taxon>
        <taxon>Spermatophyta</taxon>
        <taxon>Magnoliopsida</taxon>
        <taxon>Liliopsida</taxon>
        <taxon>Poales</taxon>
        <taxon>Poaceae</taxon>
        <taxon>PACMAD clade</taxon>
        <taxon>Panicoideae</taxon>
        <taxon>Andropogonodae</taxon>
        <taxon>Andropogoneae</taxon>
        <taxon>Tripsacinae</taxon>
        <taxon>Zea</taxon>
    </lineage>
</organism>
<feature type="compositionally biased region" description="Pro residues" evidence="1">
    <location>
        <begin position="171"/>
        <end position="181"/>
    </location>
</feature>
<dbReference type="Gramene" id="Zm00001eb354590_T001">
    <property type="protein sequence ID" value="Zm00001eb354590_P001"/>
    <property type="gene ID" value="Zm00001eb354590"/>
</dbReference>
<protein>
    <recommendedName>
        <fullName evidence="2">4Fe-4S ferredoxin-type domain-containing protein</fullName>
    </recommendedName>
</protein>
<feature type="compositionally biased region" description="Low complexity" evidence="1">
    <location>
        <begin position="195"/>
        <end position="208"/>
    </location>
</feature>
<evidence type="ECO:0000313" key="4">
    <source>
        <dbReference type="Proteomes" id="UP000007305"/>
    </source>
</evidence>
<reference evidence="4" key="1">
    <citation type="journal article" date="2009" name="Science">
        <title>The B73 maize genome: complexity, diversity, and dynamics.</title>
        <authorList>
            <person name="Schnable P.S."/>
            <person name="Ware D."/>
            <person name="Fulton R.S."/>
            <person name="Stein J.C."/>
            <person name="Wei F."/>
            <person name="Pasternak S."/>
            <person name="Liang C."/>
            <person name="Zhang J."/>
            <person name="Fulton L."/>
            <person name="Graves T.A."/>
            <person name="Minx P."/>
            <person name="Reily A.D."/>
            <person name="Courtney L."/>
            <person name="Kruchowski S.S."/>
            <person name="Tomlinson C."/>
            <person name="Strong C."/>
            <person name="Delehaunty K."/>
            <person name="Fronick C."/>
            <person name="Courtney B."/>
            <person name="Rock S.M."/>
            <person name="Belter E."/>
            <person name="Du F."/>
            <person name="Kim K."/>
            <person name="Abbott R.M."/>
            <person name="Cotton M."/>
            <person name="Levy A."/>
            <person name="Marchetto P."/>
            <person name="Ochoa K."/>
            <person name="Jackson S.M."/>
            <person name="Gillam B."/>
            <person name="Chen W."/>
            <person name="Yan L."/>
            <person name="Higginbotham J."/>
            <person name="Cardenas M."/>
            <person name="Waligorski J."/>
            <person name="Applebaum E."/>
            <person name="Phelps L."/>
            <person name="Falcone J."/>
            <person name="Kanchi K."/>
            <person name="Thane T."/>
            <person name="Scimone A."/>
            <person name="Thane N."/>
            <person name="Henke J."/>
            <person name="Wang T."/>
            <person name="Ruppert J."/>
            <person name="Shah N."/>
            <person name="Rotter K."/>
            <person name="Hodges J."/>
            <person name="Ingenthron E."/>
            <person name="Cordes M."/>
            <person name="Kohlberg S."/>
            <person name="Sgro J."/>
            <person name="Delgado B."/>
            <person name="Mead K."/>
            <person name="Chinwalla A."/>
            <person name="Leonard S."/>
            <person name="Crouse K."/>
            <person name="Collura K."/>
            <person name="Kudrna D."/>
            <person name="Currie J."/>
            <person name="He R."/>
            <person name="Angelova A."/>
            <person name="Rajasekar S."/>
            <person name="Mueller T."/>
            <person name="Lomeli R."/>
            <person name="Scara G."/>
            <person name="Ko A."/>
            <person name="Delaney K."/>
            <person name="Wissotski M."/>
            <person name="Lopez G."/>
            <person name="Campos D."/>
            <person name="Braidotti M."/>
            <person name="Ashley E."/>
            <person name="Golser W."/>
            <person name="Kim H."/>
            <person name="Lee S."/>
            <person name="Lin J."/>
            <person name="Dujmic Z."/>
            <person name="Kim W."/>
            <person name="Talag J."/>
            <person name="Zuccolo A."/>
            <person name="Fan C."/>
            <person name="Sebastian A."/>
            <person name="Kramer M."/>
            <person name="Spiegel L."/>
            <person name="Nascimento L."/>
            <person name="Zutavern T."/>
            <person name="Miller B."/>
            <person name="Ambroise C."/>
            <person name="Muller S."/>
            <person name="Spooner W."/>
            <person name="Narechania A."/>
            <person name="Ren L."/>
            <person name="Wei S."/>
            <person name="Kumari S."/>
            <person name="Faga B."/>
            <person name="Levy M.J."/>
            <person name="McMahan L."/>
            <person name="Van Buren P."/>
            <person name="Vaughn M.W."/>
            <person name="Ying K."/>
            <person name="Yeh C.-T."/>
            <person name="Emrich S.J."/>
            <person name="Jia Y."/>
            <person name="Kalyanaraman A."/>
            <person name="Hsia A.-P."/>
            <person name="Barbazuk W.B."/>
            <person name="Baucom R.S."/>
            <person name="Brutnell T.P."/>
            <person name="Carpita N.C."/>
            <person name="Chaparro C."/>
            <person name="Chia J.-M."/>
            <person name="Deragon J.-M."/>
            <person name="Estill J.C."/>
            <person name="Fu Y."/>
            <person name="Jeddeloh J.A."/>
            <person name="Han Y."/>
            <person name="Lee H."/>
            <person name="Li P."/>
            <person name="Lisch D.R."/>
            <person name="Liu S."/>
            <person name="Liu Z."/>
            <person name="Nagel D.H."/>
            <person name="McCann M.C."/>
            <person name="SanMiguel P."/>
            <person name="Myers A.M."/>
            <person name="Nettleton D."/>
            <person name="Nguyen J."/>
            <person name="Penning B.W."/>
            <person name="Ponnala L."/>
            <person name="Schneider K.L."/>
            <person name="Schwartz D.C."/>
            <person name="Sharma A."/>
            <person name="Soderlund C."/>
            <person name="Springer N.M."/>
            <person name="Sun Q."/>
            <person name="Wang H."/>
            <person name="Waterman M."/>
            <person name="Westerman R."/>
            <person name="Wolfgruber T.K."/>
            <person name="Yang L."/>
            <person name="Yu Y."/>
            <person name="Zhang L."/>
            <person name="Zhou S."/>
            <person name="Zhu Q."/>
            <person name="Bennetzen J.L."/>
            <person name="Dawe R.K."/>
            <person name="Jiang J."/>
            <person name="Jiang N."/>
            <person name="Presting G.G."/>
            <person name="Wessler S.R."/>
            <person name="Aluru S."/>
            <person name="Martienssen R.A."/>
            <person name="Clifton S.W."/>
            <person name="McCombie W.R."/>
            <person name="Wing R.A."/>
            <person name="Wilson R.K."/>
        </authorList>
    </citation>
    <scope>NUCLEOTIDE SEQUENCE [LARGE SCALE GENOMIC DNA]</scope>
    <source>
        <strain evidence="4">cv. B73</strain>
    </source>
</reference>